<dbReference type="GO" id="GO:0008168">
    <property type="term" value="F:methyltransferase activity"/>
    <property type="evidence" value="ECO:0007669"/>
    <property type="project" value="UniProtKB-KW"/>
</dbReference>
<dbReference type="PATRIC" id="fig|59750.3.peg.4002"/>
<dbReference type="RefSeq" id="WP_067856963.1">
    <property type="nucleotide sequence ID" value="NZ_LGTW01000027.1"/>
</dbReference>
<dbReference type="AlphaFoldDB" id="A0A132PET3"/>
<gene>
    <name evidence="2" type="ORF">AFM11_30510</name>
</gene>
<evidence type="ECO:0000259" key="1">
    <source>
        <dbReference type="Pfam" id="PF13649"/>
    </source>
</evidence>
<dbReference type="SUPFAM" id="SSF53335">
    <property type="entry name" value="S-adenosyl-L-methionine-dependent methyltransferases"/>
    <property type="match status" value="1"/>
</dbReference>
<keyword evidence="2" id="KW-0808">Transferase</keyword>
<keyword evidence="2" id="KW-0489">Methyltransferase</keyword>
<dbReference type="Pfam" id="PF13649">
    <property type="entry name" value="Methyltransf_25"/>
    <property type="match status" value="1"/>
</dbReference>
<dbReference type="Proteomes" id="UP000070612">
    <property type="component" value="Unassembled WGS sequence"/>
</dbReference>
<keyword evidence="3" id="KW-1185">Reference proteome</keyword>
<dbReference type="InterPro" id="IPR041698">
    <property type="entry name" value="Methyltransf_25"/>
</dbReference>
<protein>
    <submittedName>
        <fullName evidence="2">Methylase</fullName>
    </submittedName>
</protein>
<accession>A0A132PET3</accession>
<proteinExistence type="predicted"/>
<dbReference type="CDD" id="cd02440">
    <property type="entry name" value="AdoMet_MTases"/>
    <property type="match status" value="1"/>
</dbReference>
<dbReference type="EMBL" id="LGTW01000027">
    <property type="protein sequence ID" value="KWX20502.1"/>
    <property type="molecule type" value="Genomic_DNA"/>
</dbReference>
<reference evidence="2 3" key="1">
    <citation type="submission" date="2015-07" db="EMBL/GenBank/DDBJ databases">
        <title>A draft genome sequence of Mycobacterium wolinskyi.</title>
        <authorList>
            <person name="de Man T.J."/>
            <person name="Perry K.A."/>
            <person name="Coulliette A.D."/>
            <person name="Jensen B."/>
            <person name="Toney N.C."/>
            <person name="Limbago B.M."/>
            <person name="Noble-Wang J."/>
        </authorList>
    </citation>
    <scope>NUCLEOTIDE SEQUENCE [LARGE SCALE GENOMIC DNA]</scope>
    <source>
        <strain evidence="2 3">CDC_01</strain>
    </source>
</reference>
<sequence length="211" mass="23275">MTRQWNRNRLKFLVAGPLFEAGNRFIPGKPHERLAQLVVDRHPRRVLELCGGTGYAARLVASGLPTATVDSVDISPEMLAVGRRQLARRHIHTVTLHEGDVAALPFDAHTFDVVMSVFGWHELPTTTRHLAIDETIRVLRPGGHVISIDLDAPPTAAHFFDIYLRLAEPRHAREVLGTGLVDAFAAHGLTVSEHKPANGWAAPFQTVHAHT</sequence>
<dbReference type="InterPro" id="IPR029063">
    <property type="entry name" value="SAM-dependent_MTases_sf"/>
</dbReference>
<dbReference type="GO" id="GO:0032259">
    <property type="term" value="P:methylation"/>
    <property type="evidence" value="ECO:0007669"/>
    <property type="project" value="UniProtKB-KW"/>
</dbReference>
<evidence type="ECO:0000313" key="2">
    <source>
        <dbReference type="EMBL" id="KWX20502.1"/>
    </source>
</evidence>
<evidence type="ECO:0000313" key="3">
    <source>
        <dbReference type="Proteomes" id="UP000070612"/>
    </source>
</evidence>
<name>A0A132PET3_9MYCO</name>
<dbReference type="Gene3D" id="3.40.50.150">
    <property type="entry name" value="Vaccinia Virus protein VP39"/>
    <property type="match status" value="1"/>
</dbReference>
<feature type="domain" description="Methyltransferase" evidence="1">
    <location>
        <begin position="46"/>
        <end position="143"/>
    </location>
</feature>
<dbReference type="STRING" id="59750.AWC31_00515"/>
<organism evidence="2 3">
    <name type="scientific">Mycolicibacterium wolinskyi</name>
    <dbReference type="NCBI Taxonomy" id="59750"/>
    <lineage>
        <taxon>Bacteria</taxon>
        <taxon>Bacillati</taxon>
        <taxon>Actinomycetota</taxon>
        <taxon>Actinomycetes</taxon>
        <taxon>Mycobacteriales</taxon>
        <taxon>Mycobacteriaceae</taxon>
        <taxon>Mycolicibacterium</taxon>
    </lineage>
</organism>
<comment type="caution">
    <text evidence="2">The sequence shown here is derived from an EMBL/GenBank/DDBJ whole genome shotgun (WGS) entry which is preliminary data.</text>
</comment>
<dbReference type="PANTHER" id="PTHR43591">
    <property type="entry name" value="METHYLTRANSFERASE"/>
    <property type="match status" value="1"/>
</dbReference>